<name>A0A2J6X9K3_9BACT</name>
<evidence type="ECO:0000313" key="1">
    <source>
        <dbReference type="EMBL" id="PMP67211.1"/>
    </source>
</evidence>
<accession>A0A2J6X9K3</accession>
<dbReference type="EMBL" id="PNIL01000054">
    <property type="protein sequence ID" value="PMP67211.1"/>
    <property type="molecule type" value="Genomic_DNA"/>
</dbReference>
<sequence>MNSIEDRFEKILDDFLNEKPFLHEKLSQEEAELFEIALLLKDKKVDPTPFKEKIFENTFTVLKEETYRNNNNVLSVLAKFFELLFDASPFNNNEHLTFDQVYRSGDKIFYKIKFYSYLQSRQFLYNYIWSLQVPLGLETLH</sequence>
<reference evidence="3 4" key="1">
    <citation type="submission" date="2018-01" db="EMBL/GenBank/DDBJ databases">
        <title>Metagenomic assembled genomes from two thermal pools in the Uzon Caldera, Kamchatka, Russia.</title>
        <authorList>
            <person name="Wilkins L."/>
            <person name="Ettinger C."/>
        </authorList>
    </citation>
    <scope>NUCLEOTIDE SEQUENCE [LARGE SCALE GENOMIC DNA]</scope>
    <source>
        <strain evidence="2">ARK-10</strain>
        <strain evidence="1">ZAV-07</strain>
    </source>
</reference>
<dbReference type="Proteomes" id="UP000236910">
    <property type="component" value="Unassembled WGS sequence"/>
</dbReference>
<evidence type="ECO:0000313" key="2">
    <source>
        <dbReference type="EMBL" id="PMP84136.1"/>
    </source>
</evidence>
<dbReference type="RefSeq" id="WP_424596696.1">
    <property type="nucleotide sequence ID" value="NZ_JBNARP010000003.1"/>
</dbReference>
<proteinExistence type="predicted"/>
<dbReference type="AlphaFoldDB" id="A0A2J6X9K3"/>
<dbReference type="Proteomes" id="UP000237040">
    <property type="component" value="Unassembled WGS sequence"/>
</dbReference>
<gene>
    <name evidence="2" type="ORF">C0175_00630</name>
    <name evidence="1" type="ORF">C0189_03525</name>
</gene>
<dbReference type="EMBL" id="PNIX01000035">
    <property type="protein sequence ID" value="PMP84136.1"/>
    <property type="molecule type" value="Genomic_DNA"/>
</dbReference>
<organism evidence="2 3">
    <name type="scientific">Caldisericum exile</name>
    <dbReference type="NCBI Taxonomy" id="693075"/>
    <lineage>
        <taxon>Bacteria</taxon>
        <taxon>Pseudomonadati</taxon>
        <taxon>Caldisericota/Cryosericota group</taxon>
        <taxon>Caldisericota</taxon>
        <taxon>Caldisericia</taxon>
        <taxon>Caldisericales</taxon>
        <taxon>Caldisericaceae</taxon>
        <taxon>Caldisericum</taxon>
    </lineage>
</organism>
<evidence type="ECO:0000313" key="4">
    <source>
        <dbReference type="Proteomes" id="UP000237040"/>
    </source>
</evidence>
<comment type="caution">
    <text evidence="2">The sequence shown here is derived from an EMBL/GenBank/DDBJ whole genome shotgun (WGS) entry which is preliminary data.</text>
</comment>
<protein>
    <submittedName>
        <fullName evidence="2">Uncharacterized protein</fullName>
    </submittedName>
</protein>
<evidence type="ECO:0000313" key="3">
    <source>
        <dbReference type="Proteomes" id="UP000236910"/>
    </source>
</evidence>